<evidence type="ECO:0000313" key="1">
    <source>
        <dbReference type="EMBL" id="CAE0641000.1"/>
    </source>
</evidence>
<dbReference type="Gene3D" id="6.10.140.110">
    <property type="match status" value="1"/>
</dbReference>
<reference evidence="1" key="1">
    <citation type="submission" date="2021-01" db="EMBL/GenBank/DDBJ databases">
        <authorList>
            <person name="Corre E."/>
            <person name="Pelletier E."/>
            <person name="Niang G."/>
            <person name="Scheremetjew M."/>
            <person name="Finn R."/>
            <person name="Kale V."/>
            <person name="Holt S."/>
            <person name="Cochrane G."/>
            <person name="Meng A."/>
            <person name="Brown T."/>
            <person name="Cohen L."/>
        </authorList>
    </citation>
    <scope>NUCLEOTIDE SEQUENCE</scope>
    <source>
        <strain evidence="1">CCMP3107</strain>
    </source>
</reference>
<dbReference type="AlphaFoldDB" id="A0A7S4DCB4"/>
<dbReference type="SMART" id="SM01425">
    <property type="entry name" value="EsV_1_7"/>
    <property type="match status" value="3"/>
</dbReference>
<accession>A0A7S4DCB4</accession>
<dbReference type="Pfam" id="PF19114">
    <property type="entry name" value="EsV_1_7_cys"/>
    <property type="match status" value="3"/>
</dbReference>
<gene>
    <name evidence="1" type="ORF">HAKA00212_LOCUS19824</name>
</gene>
<dbReference type="InterPro" id="IPR043822">
    <property type="entry name" value="EsV_1_7_cys"/>
</dbReference>
<name>A0A7S4DCB4_HETAK</name>
<proteinExistence type="predicted"/>
<sequence>MVNVQNKKRCKQAGCGKRPSFDFKGEQGGKFCAQHKLQGMVDVKHKTCEHAGCSKDPSFSFAGEQGGRFCAQHKVLGLVDMKNKGRRCEHARCSKRPCFNFEGDKKHRFCVQHKVRGMVGARYKRRKQAGCSKQPNKVGVVMVDFNVAQACDGAGPNDVYSFEI</sequence>
<protein>
    <recommendedName>
        <fullName evidence="2">EsV-1-7</fullName>
    </recommendedName>
</protein>
<evidence type="ECO:0008006" key="2">
    <source>
        <dbReference type="Google" id="ProtNLM"/>
    </source>
</evidence>
<organism evidence="1">
    <name type="scientific">Heterosigma akashiwo</name>
    <name type="common">Chromophytic alga</name>
    <name type="synonym">Heterosigma carterae</name>
    <dbReference type="NCBI Taxonomy" id="2829"/>
    <lineage>
        <taxon>Eukaryota</taxon>
        <taxon>Sar</taxon>
        <taxon>Stramenopiles</taxon>
        <taxon>Ochrophyta</taxon>
        <taxon>Raphidophyceae</taxon>
        <taxon>Chattonellales</taxon>
        <taxon>Chattonellaceae</taxon>
        <taxon>Heterosigma</taxon>
    </lineage>
</organism>
<dbReference type="EMBL" id="HBIU01043897">
    <property type="protein sequence ID" value="CAE0641000.1"/>
    <property type="molecule type" value="Transcribed_RNA"/>
</dbReference>